<evidence type="ECO:0000313" key="2">
    <source>
        <dbReference type="EMBL" id="WBA09119.1"/>
    </source>
</evidence>
<dbReference type="AlphaFoldDB" id="A0AA47LRR1"/>
<dbReference type="EMBL" id="CP114588">
    <property type="protein sequence ID" value="WBA09119.1"/>
    <property type="molecule type" value="Genomic_DNA"/>
</dbReference>
<dbReference type="SUPFAM" id="SSF55826">
    <property type="entry name" value="YbaK/ProRS associated domain"/>
    <property type="match status" value="1"/>
</dbReference>
<evidence type="ECO:0000259" key="1">
    <source>
        <dbReference type="Pfam" id="PF04073"/>
    </source>
</evidence>
<evidence type="ECO:0000313" key="3">
    <source>
        <dbReference type="Proteomes" id="UP001164748"/>
    </source>
</evidence>
<dbReference type="RefSeq" id="WP_269579369.1">
    <property type="nucleotide sequence ID" value="NZ_CP114588.1"/>
</dbReference>
<gene>
    <name evidence="2" type="ORF">N8M53_02530</name>
</gene>
<dbReference type="Proteomes" id="UP001164748">
    <property type="component" value="Chromosome"/>
</dbReference>
<sequence length="163" mass="17775">MNAGSNWQTPVTATLDSAHIGYQVLWQSQATQSIEDTAAQRGICASHMLKTMVLRDMGGRYAVACVPGDQQVSPPKVRQLLECRRMTLATEQQVQSVTGYVRGAVAPVGLSPELAVVFDERIWRYDTVTISSGDPHAGLWVKVSELITLCQPRCGDICRAQDG</sequence>
<dbReference type="PANTHER" id="PTHR30411">
    <property type="entry name" value="CYTOPLASMIC PROTEIN"/>
    <property type="match status" value="1"/>
</dbReference>
<dbReference type="Gene3D" id="3.90.960.10">
    <property type="entry name" value="YbaK/aminoacyl-tRNA synthetase-associated domain"/>
    <property type="match status" value="1"/>
</dbReference>
<reference evidence="2" key="1">
    <citation type="submission" date="2022-09" db="EMBL/GenBank/DDBJ databases">
        <authorList>
            <person name="Li Z.-J."/>
        </authorList>
    </citation>
    <scope>NUCLEOTIDE SEQUENCE</scope>
    <source>
        <strain evidence="2">TGB11</strain>
    </source>
</reference>
<dbReference type="PANTHER" id="PTHR30411:SF1">
    <property type="entry name" value="CYTOPLASMIC PROTEIN"/>
    <property type="match status" value="1"/>
</dbReference>
<dbReference type="InterPro" id="IPR007214">
    <property type="entry name" value="YbaK/aa-tRNA-synth-assoc-dom"/>
</dbReference>
<name>A0AA47LRR1_9GAMM</name>
<protein>
    <submittedName>
        <fullName evidence="2">YbaK/EbsC family protein</fullName>
    </submittedName>
</protein>
<organism evidence="2 3">
    <name type="scientific">Salinivibrio kushneri</name>
    <dbReference type="NCBI Taxonomy" id="1908198"/>
    <lineage>
        <taxon>Bacteria</taxon>
        <taxon>Pseudomonadati</taxon>
        <taxon>Pseudomonadota</taxon>
        <taxon>Gammaproteobacteria</taxon>
        <taxon>Vibrionales</taxon>
        <taxon>Vibrionaceae</taxon>
        <taxon>Salinivibrio</taxon>
    </lineage>
</organism>
<accession>A0AA47LRR1</accession>
<dbReference type="CDD" id="cd04332">
    <property type="entry name" value="YbaK_like"/>
    <property type="match status" value="1"/>
</dbReference>
<proteinExistence type="predicted"/>
<dbReference type="InterPro" id="IPR036754">
    <property type="entry name" value="YbaK/aa-tRNA-synt-asso_dom_sf"/>
</dbReference>
<feature type="domain" description="YbaK/aminoacyl-tRNA synthetase-associated" evidence="1">
    <location>
        <begin position="30"/>
        <end position="148"/>
    </location>
</feature>
<dbReference type="Pfam" id="PF04073">
    <property type="entry name" value="tRNA_edit"/>
    <property type="match status" value="1"/>
</dbReference>
<dbReference type="GO" id="GO:0002161">
    <property type="term" value="F:aminoacyl-tRNA deacylase activity"/>
    <property type="evidence" value="ECO:0007669"/>
    <property type="project" value="InterPro"/>
</dbReference>